<dbReference type="InterPro" id="IPR007150">
    <property type="entry name" value="HUS1/Mec3"/>
</dbReference>
<evidence type="ECO:0000256" key="2">
    <source>
        <dbReference type="ARBA" id="ARBA00023242"/>
    </source>
</evidence>
<dbReference type="GO" id="GO:0033314">
    <property type="term" value="P:mitotic DNA replication checkpoint signaling"/>
    <property type="evidence" value="ECO:0007669"/>
    <property type="project" value="TreeGrafter"/>
</dbReference>
<name>A0A7S2Z407_9CHLO</name>
<evidence type="ECO:0008006" key="6">
    <source>
        <dbReference type="Google" id="ProtNLM"/>
    </source>
</evidence>
<dbReference type="GO" id="GO:0030896">
    <property type="term" value="C:checkpoint clamp complex"/>
    <property type="evidence" value="ECO:0007669"/>
    <property type="project" value="InterPro"/>
</dbReference>
<sequence>MKFKGVLTSSSIQLLEKGFLPTLLRFGKAAHMLVGPEEVHLVMRQTETGEEGPLVCVRLGKDVMFDRRNFVCQSKHLNLIAFEYELNLLERVLHGAYTNQADGLEMKLALRKVQSGDRMENRPFLTFSSKGSNLNMVQDLPISKPFASHEVDALVDVIRSESVCPFYLDLVPVMDRVVATVATLRKMSDTVLVSLVRTGDAHFQAFRQWQLNTVGAEYRHLEVIPEAEGARDRDVSQQSSPTRRLDKAREKDLHATLAVSSKQLARVLAVHAFTKPTKLLCGIDQNANFLHLLFVYVDALRDAVTDKESMSIKLSARLQ</sequence>
<dbReference type="Gene3D" id="3.70.10.10">
    <property type="match status" value="1"/>
</dbReference>
<reference evidence="4" key="1">
    <citation type="submission" date="2021-01" db="EMBL/GenBank/DDBJ databases">
        <authorList>
            <person name="Corre E."/>
            <person name="Pelletier E."/>
            <person name="Niang G."/>
            <person name="Scheremetjew M."/>
            <person name="Finn R."/>
            <person name="Kale V."/>
            <person name="Holt S."/>
            <person name="Cochrane G."/>
            <person name="Meng A."/>
            <person name="Brown T."/>
            <person name="Cohen L."/>
        </authorList>
    </citation>
    <scope>NUCLEOTIDE SEQUENCE</scope>
    <source>
        <strain evidence="4">RCC856</strain>
    </source>
</reference>
<evidence type="ECO:0000256" key="3">
    <source>
        <dbReference type="SAM" id="MobiDB-lite"/>
    </source>
</evidence>
<dbReference type="EMBL" id="HBHU01008758">
    <property type="protein sequence ID" value="CAE0022025.1"/>
    <property type="molecule type" value="Transcribed_RNA"/>
</dbReference>
<dbReference type="GO" id="GO:0006289">
    <property type="term" value="P:nucleotide-excision repair"/>
    <property type="evidence" value="ECO:0007669"/>
    <property type="project" value="TreeGrafter"/>
</dbReference>
<proteinExistence type="predicted"/>
<accession>A0A7S2Z407</accession>
<dbReference type="Pfam" id="PF04005">
    <property type="entry name" value="Hus1"/>
    <property type="match status" value="1"/>
</dbReference>
<dbReference type="AlphaFoldDB" id="A0A7S2Z407"/>
<evidence type="ECO:0000313" key="4">
    <source>
        <dbReference type="EMBL" id="CAE0022024.1"/>
    </source>
</evidence>
<feature type="region of interest" description="Disordered" evidence="3">
    <location>
        <begin position="229"/>
        <end position="249"/>
    </location>
</feature>
<dbReference type="GO" id="GO:0031573">
    <property type="term" value="P:mitotic intra-S DNA damage checkpoint signaling"/>
    <property type="evidence" value="ECO:0007669"/>
    <property type="project" value="TreeGrafter"/>
</dbReference>
<comment type="subcellular location">
    <subcellularLocation>
        <location evidence="1">Nucleus</location>
    </subcellularLocation>
</comment>
<organism evidence="4">
    <name type="scientific">Chloropicon laureae</name>
    <dbReference type="NCBI Taxonomy" id="464258"/>
    <lineage>
        <taxon>Eukaryota</taxon>
        <taxon>Viridiplantae</taxon>
        <taxon>Chlorophyta</taxon>
        <taxon>Chloropicophyceae</taxon>
        <taxon>Chloropicales</taxon>
        <taxon>Chloropicaceae</taxon>
        <taxon>Chloropicon</taxon>
    </lineage>
</organism>
<gene>
    <name evidence="4" type="ORF">CLAU1311_LOCUS5695</name>
    <name evidence="5" type="ORF">CLAU1311_LOCUS5696</name>
</gene>
<dbReference type="PANTHER" id="PTHR12900:SF0">
    <property type="entry name" value="CHECKPOINT PROTEIN"/>
    <property type="match status" value="1"/>
</dbReference>
<dbReference type="GO" id="GO:0000724">
    <property type="term" value="P:double-strand break repair via homologous recombination"/>
    <property type="evidence" value="ECO:0007669"/>
    <property type="project" value="TreeGrafter"/>
</dbReference>
<dbReference type="EMBL" id="HBHU01008757">
    <property type="protein sequence ID" value="CAE0022024.1"/>
    <property type="molecule type" value="Transcribed_RNA"/>
</dbReference>
<keyword evidence="2" id="KW-0539">Nucleus</keyword>
<dbReference type="GO" id="GO:0044778">
    <property type="term" value="P:meiotic DNA integrity checkpoint signaling"/>
    <property type="evidence" value="ECO:0007669"/>
    <property type="project" value="TreeGrafter"/>
</dbReference>
<dbReference type="PANTHER" id="PTHR12900">
    <property type="entry name" value="MITOTIC AND DNA DAMAGE CHECKPOINT PROTEIN HUS1"/>
    <property type="match status" value="1"/>
</dbReference>
<protein>
    <recommendedName>
        <fullName evidence="6">Checkpoint protein</fullName>
    </recommendedName>
</protein>
<dbReference type="GO" id="GO:0000723">
    <property type="term" value="P:telomere maintenance"/>
    <property type="evidence" value="ECO:0007669"/>
    <property type="project" value="TreeGrafter"/>
</dbReference>
<evidence type="ECO:0000256" key="1">
    <source>
        <dbReference type="ARBA" id="ARBA00004123"/>
    </source>
</evidence>
<evidence type="ECO:0000313" key="5">
    <source>
        <dbReference type="EMBL" id="CAE0022025.1"/>
    </source>
</evidence>
<dbReference type="GO" id="GO:0035861">
    <property type="term" value="C:site of double-strand break"/>
    <property type="evidence" value="ECO:0007669"/>
    <property type="project" value="TreeGrafter"/>
</dbReference>